<evidence type="ECO:0000256" key="1">
    <source>
        <dbReference type="SAM" id="MobiDB-lite"/>
    </source>
</evidence>
<dbReference type="EMBL" id="GL385403">
    <property type="protein sequence ID" value="EJT69645.1"/>
    <property type="molecule type" value="Genomic_DNA"/>
</dbReference>
<reference evidence="2" key="3">
    <citation type="submission" date="2010-09" db="EMBL/GenBank/DDBJ databases">
        <title>Annotation of Gaeumannomyces graminis var. tritici R3-111a-1.</title>
        <authorList>
            <consortium name="The Broad Institute Genome Sequencing Platform"/>
            <person name="Ma L.-J."/>
            <person name="Dead R."/>
            <person name="Young S.K."/>
            <person name="Zeng Q."/>
            <person name="Gargeya S."/>
            <person name="Fitzgerald M."/>
            <person name="Haas B."/>
            <person name="Abouelleil A."/>
            <person name="Alvarado L."/>
            <person name="Arachchi H.M."/>
            <person name="Berlin A."/>
            <person name="Brown A."/>
            <person name="Chapman S.B."/>
            <person name="Chen Z."/>
            <person name="Dunbar C."/>
            <person name="Freedman E."/>
            <person name="Gearin G."/>
            <person name="Gellesch M."/>
            <person name="Goldberg J."/>
            <person name="Griggs A."/>
            <person name="Gujja S."/>
            <person name="Heiman D."/>
            <person name="Howarth C."/>
            <person name="Larson L."/>
            <person name="Lui A."/>
            <person name="MacDonald P.J.P."/>
            <person name="Mehta T."/>
            <person name="Montmayeur A."/>
            <person name="Murphy C."/>
            <person name="Neiman D."/>
            <person name="Pearson M."/>
            <person name="Priest M."/>
            <person name="Roberts A."/>
            <person name="Saif S."/>
            <person name="Shea T."/>
            <person name="Shenoy N."/>
            <person name="Sisk P."/>
            <person name="Stolte C."/>
            <person name="Sykes S."/>
            <person name="Yandava C."/>
            <person name="Wortman J."/>
            <person name="Nusbaum C."/>
            <person name="Birren B."/>
        </authorList>
    </citation>
    <scope>NUCLEOTIDE SEQUENCE</scope>
    <source>
        <strain evidence="2">R3-111a-1</strain>
    </source>
</reference>
<keyword evidence="4" id="KW-1185">Reference proteome</keyword>
<evidence type="ECO:0000313" key="4">
    <source>
        <dbReference type="Proteomes" id="UP000006039"/>
    </source>
</evidence>
<reference evidence="4" key="1">
    <citation type="submission" date="2010-07" db="EMBL/GenBank/DDBJ databases">
        <title>The genome sequence of Gaeumannomyces graminis var. tritici strain R3-111a-1.</title>
        <authorList>
            <consortium name="The Broad Institute Genome Sequencing Platform"/>
            <person name="Ma L.-J."/>
            <person name="Dead R."/>
            <person name="Young S."/>
            <person name="Zeng Q."/>
            <person name="Koehrsen M."/>
            <person name="Alvarado L."/>
            <person name="Berlin A."/>
            <person name="Chapman S.B."/>
            <person name="Chen Z."/>
            <person name="Freedman E."/>
            <person name="Gellesch M."/>
            <person name="Goldberg J."/>
            <person name="Griggs A."/>
            <person name="Gujja S."/>
            <person name="Heilman E.R."/>
            <person name="Heiman D."/>
            <person name="Hepburn T."/>
            <person name="Howarth C."/>
            <person name="Jen D."/>
            <person name="Larson L."/>
            <person name="Mehta T."/>
            <person name="Neiman D."/>
            <person name="Pearson M."/>
            <person name="Roberts A."/>
            <person name="Saif S."/>
            <person name="Shea T."/>
            <person name="Shenoy N."/>
            <person name="Sisk P."/>
            <person name="Stolte C."/>
            <person name="Sykes S."/>
            <person name="Walk T."/>
            <person name="White J."/>
            <person name="Yandava C."/>
            <person name="Haas B."/>
            <person name="Nusbaum C."/>
            <person name="Birren B."/>
        </authorList>
    </citation>
    <scope>NUCLEOTIDE SEQUENCE [LARGE SCALE GENOMIC DNA]</scope>
    <source>
        <strain evidence="4">R3-111a-1</strain>
    </source>
</reference>
<sequence length="355" mass="38832">MAFLSATSTFRFPLTLRTFGQFLAAMVSALTLPNSNNALLVLYYYFQQVGILKKLVGGRPRVRASQSKDGLSWACDPKDSSMSYGSMRNSTGPGALGPEGRMHMLQATSWIDWSNAKPRPFQNWSPSHLSSIHSPADGADGSSVCMPKRSSMKASGSEGRKSKRVTSPGESSRSRDMSTPSAWQLDGCSSRQQSCCAWMRYAAGQHLAKDNVVGCGVARRHQNPCTAHNSRQGRVNRDCELLDVLFTNIASPTLRALEYCGRHDPELLYRVDAGRPYTVACLPTFGVIRLPNPRIPGGRAARFVAHGRTGTRRCRLCRWCGADRPVRTDAVNHSARMARRTAENAECGVAEAGFA</sequence>
<reference evidence="2" key="2">
    <citation type="submission" date="2010-07" db="EMBL/GenBank/DDBJ databases">
        <authorList>
            <consortium name="The Broad Institute Genome Sequencing Platform"/>
            <consortium name="Broad Institute Genome Sequencing Center for Infectious Disease"/>
            <person name="Ma L.-J."/>
            <person name="Dead R."/>
            <person name="Young S."/>
            <person name="Zeng Q."/>
            <person name="Koehrsen M."/>
            <person name="Alvarado L."/>
            <person name="Berlin A."/>
            <person name="Chapman S.B."/>
            <person name="Chen Z."/>
            <person name="Freedman E."/>
            <person name="Gellesch M."/>
            <person name="Goldberg J."/>
            <person name="Griggs A."/>
            <person name="Gujja S."/>
            <person name="Heilman E.R."/>
            <person name="Heiman D."/>
            <person name="Hepburn T."/>
            <person name="Howarth C."/>
            <person name="Jen D."/>
            <person name="Larson L."/>
            <person name="Mehta T."/>
            <person name="Neiman D."/>
            <person name="Pearson M."/>
            <person name="Roberts A."/>
            <person name="Saif S."/>
            <person name="Shea T."/>
            <person name="Shenoy N."/>
            <person name="Sisk P."/>
            <person name="Stolte C."/>
            <person name="Sykes S."/>
            <person name="Walk T."/>
            <person name="White J."/>
            <person name="Yandava C."/>
            <person name="Haas B."/>
            <person name="Nusbaum C."/>
            <person name="Birren B."/>
        </authorList>
    </citation>
    <scope>NUCLEOTIDE SEQUENCE</scope>
    <source>
        <strain evidence="2">R3-111a-1</strain>
    </source>
</reference>
<reference evidence="3" key="5">
    <citation type="submission" date="2018-04" db="UniProtKB">
        <authorList>
            <consortium name="EnsemblFungi"/>
        </authorList>
    </citation>
    <scope>IDENTIFICATION</scope>
    <source>
        <strain evidence="3">R3-111a-1</strain>
    </source>
</reference>
<dbReference type="HOGENOM" id="CLU_780855_0_0_1"/>
<dbReference type="Proteomes" id="UP000006039">
    <property type="component" value="Unassembled WGS sequence"/>
</dbReference>
<gene>
    <name evidence="3" type="primary">20352987</name>
    <name evidence="2" type="ORF">GGTG_12529</name>
</gene>
<proteinExistence type="predicted"/>
<organism evidence="2">
    <name type="scientific">Gaeumannomyces tritici (strain R3-111a-1)</name>
    <name type="common">Wheat and barley take-all root rot fungus</name>
    <name type="synonym">Gaeumannomyces graminis var. tritici</name>
    <dbReference type="NCBI Taxonomy" id="644352"/>
    <lineage>
        <taxon>Eukaryota</taxon>
        <taxon>Fungi</taxon>
        <taxon>Dikarya</taxon>
        <taxon>Ascomycota</taxon>
        <taxon>Pezizomycotina</taxon>
        <taxon>Sordariomycetes</taxon>
        <taxon>Sordariomycetidae</taxon>
        <taxon>Magnaporthales</taxon>
        <taxon>Magnaporthaceae</taxon>
        <taxon>Gaeumannomyces</taxon>
    </lineage>
</organism>
<evidence type="ECO:0000313" key="2">
    <source>
        <dbReference type="EMBL" id="EJT69645.1"/>
    </source>
</evidence>
<dbReference type="VEuPathDB" id="FungiDB:GGTG_12529"/>
<dbReference type="AlphaFoldDB" id="J3PGA4"/>
<dbReference type="EnsemblFungi" id="EJT69645">
    <property type="protein sequence ID" value="EJT69645"/>
    <property type="gene ID" value="GGTG_12529"/>
</dbReference>
<dbReference type="GeneID" id="20352987"/>
<dbReference type="RefSeq" id="XP_009228693.1">
    <property type="nucleotide sequence ID" value="XM_009230429.1"/>
</dbReference>
<protein>
    <submittedName>
        <fullName evidence="2 3">Uncharacterized protein</fullName>
    </submittedName>
</protein>
<feature type="compositionally biased region" description="Polar residues" evidence="1">
    <location>
        <begin position="124"/>
        <end position="133"/>
    </location>
</feature>
<accession>J3PGA4</accession>
<feature type="region of interest" description="Disordered" evidence="1">
    <location>
        <begin position="124"/>
        <end position="185"/>
    </location>
</feature>
<reference evidence="3" key="4">
    <citation type="journal article" date="2015" name="G3 (Bethesda)">
        <title>Genome sequences of three phytopathogenic species of the Magnaporthaceae family of fungi.</title>
        <authorList>
            <person name="Okagaki L.H."/>
            <person name="Nunes C.C."/>
            <person name="Sailsbery J."/>
            <person name="Clay B."/>
            <person name="Brown D."/>
            <person name="John T."/>
            <person name="Oh Y."/>
            <person name="Young N."/>
            <person name="Fitzgerald M."/>
            <person name="Haas B.J."/>
            <person name="Zeng Q."/>
            <person name="Young S."/>
            <person name="Adiconis X."/>
            <person name="Fan L."/>
            <person name="Levin J.Z."/>
            <person name="Mitchell T.K."/>
            <person name="Okubara P.A."/>
            <person name="Farman M.L."/>
            <person name="Kohn L.M."/>
            <person name="Birren B."/>
            <person name="Ma L.-J."/>
            <person name="Dean R.A."/>
        </authorList>
    </citation>
    <scope>NUCLEOTIDE SEQUENCE</scope>
    <source>
        <strain evidence="3">R3-111a-1</strain>
    </source>
</reference>
<name>J3PGA4_GAET3</name>
<evidence type="ECO:0000313" key="3">
    <source>
        <dbReference type="EnsemblFungi" id="EJT69645"/>
    </source>
</evidence>